<reference evidence="2 3" key="2">
    <citation type="submission" date="2018-04" db="EMBL/GenBank/DDBJ databases">
        <title>OglaRS2 (Oryza glaberrima Reference Sequence Version 2).</title>
        <authorList>
            <person name="Zhang J."/>
            <person name="Kudrna D."/>
            <person name="Lee S."/>
            <person name="Talag J."/>
            <person name="Rajasekar S."/>
            <person name="Wing R.A."/>
        </authorList>
    </citation>
    <scope>NUCLEOTIDE SEQUENCE [LARGE SCALE GENOMIC DNA]</scope>
    <source>
        <strain evidence="2 3">cv. IRGC 96717</strain>
    </source>
</reference>
<dbReference type="Gramene" id="ORGLA02G0133800.1">
    <property type="protein sequence ID" value="ORGLA02G0133800.1"/>
    <property type="gene ID" value="ORGLA02G0133800"/>
</dbReference>
<evidence type="ECO:0000256" key="1">
    <source>
        <dbReference type="SAM" id="MobiDB-lite"/>
    </source>
</evidence>
<dbReference type="AlphaFoldDB" id="I1P032"/>
<dbReference type="Proteomes" id="UP000007306">
    <property type="component" value="Chromosome 2"/>
</dbReference>
<accession>I1P032</accession>
<protein>
    <submittedName>
        <fullName evidence="2">Uncharacterized protein</fullName>
    </submittedName>
</protein>
<feature type="region of interest" description="Disordered" evidence="1">
    <location>
        <begin position="47"/>
        <end position="66"/>
    </location>
</feature>
<evidence type="ECO:0000313" key="2">
    <source>
        <dbReference type="EnsemblPlants" id="ORGLA02G0133800.1"/>
    </source>
</evidence>
<reference evidence="2" key="1">
    <citation type="submission" date="2015-06" db="UniProtKB">
        <authorList>
            <consortium name="EnsemblPlants"/>
        </authorList>
    </citation>
    <scope>IDENTIFICATION</scope>
</reference>
<sequence>MPSSLALPAASFSPSSPAMVARGLSLAAPQLPAHRCLSLDLASLSGEGRRSLGERRRRQPKAGAMA</sequence>
<evidence type="ECO:0000313" key="3">
    <source>
        <dbReference type="Proteomes" id="UP000007306"/>
    </source>
</evidence>
<dbReference type="EnsemblPlants" id="ORGLA02G0133800.1">
    <property type="protein sequence ID" value="ORGLA02G0133800.1"/>
    <property type="gene ID" value="ORGLA02G0133800"/>
</dbReference>
<keyword evidence="3" id="KW-1185">Reference proteome</keyword>
<dbReference type="HOGENOM" id="CLU_2674983_0_0_1"/>
<name>I1P032_ORYGL</name>
<organism evidence="2 3">
    <name type="scientific">Oryza glaberrima</name>
    <name type="common">African rice</name>
    <dbReference type="NCBI Taxonomy" id="4538"/>
    <lineage>
        <taxon>Eukaryota</taxon>
        <taxon>Viridiplantae</taxon>
        <taxon>Streptophyta</taxon>
        <taxon>Embryophyta</taxon>
        <taxon>Tracheophyta</taxon>
        <taxon>Spermatophyta</taxon>
        <taxon>Magnoliopsida</taxon>
        <taxon>Liliopsida</taxon>
        <taxon>Poales</taxon>
        <taxon>Poaceae</taxon>
        <taxon>BOP clade</taxon>
        <taxon>Oryzoideae</taxon>
        <taxon>Oryzeae</taxon>
        <taxon>Oryzinae</taxon>
        <taxon>Oryza</taxon>
    </lineage>
</organism>
<proteinExistence type="predicted"/>